<evidence type="ECO:0000256" key="14">
    <source>
        <dbReference type="PIRSR" id="PIRSR603373-1"/>
    </source>
</evidence>
<dbReference type="PANTHER" id="PTHR43185">
    <property type="entry name" value="FERROUS IRON TRANSPORT PROTEIN B"/>
    <property type="match status" value="1"/>
</dbReference>
<keyword evidence="19" id="KW-1185">Reference proteome</keyword>
<comment type="similarity">
    <text evidence="16">Belongs to the TRAFAC class TrmE-Era-EngA-EngB-Septin-like GTPase superfamily. FeoB GTPase (TC 9.A.8) family.</text>
</comment>
<dbReference type="InterPro" id="IPR003373">
    <property type="entry name" value="Fe2_transport_prot-B"/>
</dbReference>
<keyword evidence="3" id="KW-1003">Cell membrane</keyword>
<keyword evidence="5" id="KW-0997">Cell inner membrane</keyword>
<evidence type="ECO:0000313" key="18">
    <source>
        <dbReference type="EMBL" id="KAA6186637.1"/>
    </source>
</evidence>
<dbReference type="InterPro" id="IPR050860">
    <property type="entry name" value="FeoB_GTPase"/>
</dbReference>
<evidence type="ECO:0000259" key="17">
    <source>
        <dbReference type="PROSITE" id="PS51711"/>
    </source>
</evidence>
<dbReference type="Pfam" id="PF07670">
    <property type="entry name" value="Gate"/>
    <property type="match status" value="2"/>
</dbReference>
<dbReference type="SUPFAM" id="SSF52540">
    <property type="entry name" value="P-loop containing nucleoside triphosphate hydrolases"/>
    <property type="match status" value="1"/>
</dbReference>
<dbReference type="FunFam" id="3.40.50.300:FF:000426">
    <property type="entry name" value="Ferrous iron transport protein B"/>
    <property type="match status" value="1"/>
</dbReference>
<evidence type="ECO:0000256" key="3">
    <source>
        <dbReference type="ARBA" id="ARBA00022475"/>
    </source>
</evidence>
<dbReference type="GO" id="GO:0005525">
    <property type="term" value="F:GTP binding"/>
    <property type="evidence" value="ECO:0007669"/>
    <property type="project" value="UniProtKB-KW"/>
</dbReference>
<feature type="transmembrane region" description="Helical" evidence="16">
    <location>
        <begin position="689"/>
        <end position="710"/>
    </location>
</feature>
<comment type="caution">
    <text evidence="18">The sequence shown here is derived from an EMBL/GenBank/DDBJ whole genome shotgun (WGS) entry which is preliminary data.</text>
</comment>
<feature type="binding site" evidence="15">
    <location>
        <position position="30"/>
    </location>
    <ligand>
        <name>Mg(2+)</name>
        <dbReference type="ChEBI" id="CHEBI:18420"/>
        <label>2</label>
    </ligand>
</feature>
<keyword evidence="15" id="KW-0479">Metal-binding</keyword>
<dbReference type="InterPro" id="IPR027417">
    <property type="entry name" value="P-loop_NTPase"/>
</dbReference>
<accession>A0A5M8FPA5</accession>
<evidence type="ECO:0000256" key="2">
    <source>
        <dbReference type="ARBA" id="ARBA00022448"/>
    </source>
</evidence>
<evidence type="ECO:0000256" key="11">
    <source>
        <dbReference type="ARBA" id="ARBA00023134"/>
    </source>
</evidence>
<dbReference type="OrthoDB" id="9809127at2"/>
<keyword evidence="2 16" id="KW-0813">Transport</keyword>
<name>A0A5M8FPA5_9GAMM</name>
<feature type="transmembrane region" description="Helical" evidence="16">
    <location>
        <begin position="717"/>
        <end position="739"/>
    </location>
</feature>
<evidence type="ECO:0000256" key="1">
    <source>
        <dbReference type="ARBA" id="ARBA00004429"/>
    </source>
</evidence>
<feature type="transmembrane region" description="Helical" evidence="16">
    <location>
        <begin position="465"/>
        <end position="485"/>
    </location>
</feature>
<feature type="transmembrane region" description="Helical" evidence="16">
    <location>
        <begin position="290"/>
        <end position="312"/>
    </location>
</feature>
<feature type="binding site" evidence="15">
    <location>
        <position position="33"/>
    </location>
    <ligand>
        <name>Mg(2+)</name>
        <dbReference type="ChEBI" id="CHEBI:18420"/>
        <label>2</label>
    </ligand>
</feature>
<evidence type="ECO:0000256" key="7">
    <source>
        <dbReference type="ARBA" id="ARBA00022741"/>
    </source>
</evidence>
<dbReference type="Proteomes" id="UP000322981">
    <property type="component" value="Unassembled WGS sequence"/>
</dbReference>
<feature type="transmembrane region" description="Helical" evidence="16">
    <location>
        <begin position="751"/>
        <end position="771"/>
    </location>
</feature>
<feature type="transmembrane region" description="Helical" evidence="16">
    <location>
        <begin position="434"/>
        <end position="459"/>
    </location>
</feature>
<keyword evidence="8 16" id="KW-1133">Transmembrane helix</keyword>
<feature type="binding site" evidence="15">
    <location>
        <position position="32"/>
    </location>
    <ligand>
        <name>Mg(2+)</name>
        <dbReference type="ChEBI" id="CHEBI:18420"/>
        <label>2</label>
    </ligand>
</feature>
<evidence type="ECO:0000256" key="4">
    <source>
        <dbReference type="ARBA" id="ARBA00022496"/>
    </source>
</evidence>
<keyword evidence="10" id="KW-0406">Ion transport</keyword>
<dbReference type="InterPro" id="IPR011640">
    <property type="entry name" value="Fe2_transport_prot_B_C"/>
</dbReference>
<dbReference type="Pfam" id="PF17910">
    <property type="entry name" value="FeoB_Cyto"/>
    <property type="match status" value="1"/>
</dbReference>
<dbReference type="RefSeq" id="WP_150090857.1">
    <property type="nucleotide sequence ID" value="NZ_JBFUOH010000052.1"/>
</dbReference>
<dbReference type="GO" id="GO:0046872">
    <property type="term" value="F:metal ion binding"/>
    <property type="evidence" value="ECO:0007669"/>
    <property type="project" value="UniProtKB-KW"/>
</dbReference>
<dbReference type="EMBL" id="VWXX01000004">
    <property type="protein sequence ID" value="KAA6186637.1"/>
    <property type="molecule type" value="Genomic_DNA"/>
</dbReference>
<evidence type="ECO:0000256" key="8">
    <source>
        <dbReference type="ARBA" id="ARBA00022989"/>
    </source>
</evidence>
<keyword evidence="9 16" id="KW-0408">Iron</keyword>
<dbReference type="NCBIfam" id="NF007105">
    <property type="entry name" value="PRK09554.1"/>
    <property type="match status" value="1"/>
</dbReference>
<keyword evidence="7 14" id="KW-0547">Nucleotide-binding</keyword>
<dbReference type="Gene3D" id="3.40.50.300">
    <property type="entry name" value="P-loop containing nucleotide triphosphate hydrolases"/>
    <property type="match status" value="1"/>
</dbReference>
<evidence type="ECO:0000256" key="16">
    <source>
        <dbReference type="RuleBase" id="RU362098"/>
    </source>
</evidence>
<dbReference type="AlphaFoldDB" id="A0A5M8FPA5"/>
<dbReference type="Pfam" id="PF07664">
    <property type="entry name" value="FeoB_C"/>
    <property type="match status" value="1"/>
</dbReference>
<dbReference type="Pfam" id="PF02421">
    <property type="entry name" value="FeoB_N"/>
    <property type="match status" value="1"/>
</dbReference>
<sequence length="787" mass="83503">MSGSLSSAGRPLTFALAGNPNCGKSALFNALTGIRQVTGNWPGVTVERKEGRFELDARPVRVIDLPGIYSLDAGSLDERVARDYLLSREADLIVNVVDATNLERNLYLTVQLLEMGVPVVLALNMMDVAQKRGIRIDAARLAEQLGCPVVPVVAVAKQGVTELNARALAVALGHERGGFALAHEECVDQAVTALAPLLAARGMDGNARWLALKLLERDADAEVLLDASPAGDLPAQLAHWREAIAERSGKDVEAHIADSRFSHAHALARGVVAQSRHTGRTWSDAIDRVVLSRVWGIPLFLAVMYLMFVFTINVGGAFIDFFDGVATALFVDGFGHWLSRVGAPELARLLLADGIGGGLSVVATFIPIIATLYIFLSALEDSGYMARAAFVMDRFMRAIGLPGKAFVPLIVGFGCNVPAVMATRTLENERERKLTILMNPFMSCGARLPVYVLFAAAFFPNSGQNVVFALYLTGIGVALLTGLVMKRTLLAGSSTGFVMELPPYHLPTLRGVLLRTWDRVLLFLREAGRIIIVMVLALNLLGAIGTDGRLDADDSDASILAAASRLVTPLFAPMGIGQDNWPAVLGIVSGVLAKEVIVGTLDTVYGRLARSAVDAGAEAPPAAHDLGAALAAAVATVPANLAAVVDGLTDPLGLGVGDLSDREAQAAEQAIASGTFGAMEARFDGRAGAFAYLLFVLLYFPCVATIAAIVREAGAAWATFVAAWTTGIAYIAATLFYQVAVFERHPLVSTAWIAALLLVLVAVFGGLRIWARRKPVSLPREAAPFPD</sequence>
<feature type="transmembrane region" description="Helical" evidence="16">
    <location>
        <begin position="405"/>
        <end position="422"/>
    </location>
</feature>
<organism evidence="18 19">
    <name type="scientific">Thiohalocapsa marina</name>
    <dbReference type="NCBI Taxonomy" id="424902"/>
    <lineage>
        <taxon>Bacteria</taxon>
        <taxon>Pseudomonadati</taxon>
        <taxon>Pseudomonadota</taxon>
        <taxon>Gammaproteobacteria</taxon>
        <taxon>Chromatiales</taxon>
        <taxon>Chromatiaceae</taxon>
        <taxon>Thiohalocapsa</taxon>
    </lineage>
</organism>
<dbReference type="GO" id="GO:0005886">
    <property type="term" value="C:plasma membrane"/>
    <property type="evidence" value="ECO:0007669"/>
    <property type="project" value="UniProtKB-SubCell"/>
</dbReference>
<dbReference type="InterPro" id="IPR011642">
    <property type="entry name" value="Gate_dom"/>
</dbReference>
<evidence type="ECO:0000256" key="9">
    <source>
        <dbReference type="ARBA" id="ARBA00023004"/>
    </source>
</evidence>
<feature type="domain" description="FeoB-type G" evidence="17">
    <location>
        <begin position="11"/>
        <end position="173"/>
    </location>
</feature>
<comment type="function">
    <text evidence="16">Probable transporter of a GTP-driven Fe(2+) uptake system.</text>
</comment>
<evidence type="ECO:0000256" key="6">
    <source>
        <dbReference type="ARBA" id="ARBA00022692"/>
    </source>
</evidence>
<keyword evidence="4 16" id="KW-0410">Iron transport</keyword>
<dbReference type="CDD" id="cd01879">
    <property type="entry name" value="FeoB"/>
    <property type="match status" value="1"/>
</dbReference>
<protein>
    <recommendedName>
        <fullName evidence="13 16">Ferrous iron transport protein B</fullName>
    </recommendedName>
</protein>
<dbReference type="PROSITE" id="PS51711">
    <property type="entry name" value="G_FEOB"/>
    <property type="match status" value="1"/>
</dbReference>
<feature type="binding site" evidence="14">
    <location>
        <begin position="64"/>
        <end position="67"/>
    </location>
    <ligand>
        <name>GTP</name>
        <dbReference type="ChEBI" id="CHEBI:37565"/>
        <label>1</label>
    </ligand>
</feature>
<proteinExistence type="inferred from homology"/>
<feature type="binding site" evidence="14">
    <location>
        <begin position="124"/>
        <end position="127"/>
    </location>
    <ligand>
        <name>GTP</name>
        <dbReference type="ChEBI" id="CHEBI:37565"/>
        <label>1</label>
    </ligand>
</feature>
<feature type="binding site" evidence="14">
    <location>
        <begin position="18"/>
        <end position="25"/>
    </location>
    <ligand>
        <name>GTP</name>
        <dbReference type="ChEBI" id="CHEBI:37565"/>
        <label>1</label>
    </ligand>
</feature>
<comment type="subcellular location">
    <subcellularLocation>
        <location evidence="1 16">Cell inner membrane</location>
        <topology evidence="1 16">Multi-pass membrane protein</topology>
    </subcellularLocation>
</comment>
<keyword evidence="12 16" id="KW-0472">Membrane</keyword>
<dbReference type="NCBIfam" id="TIGR00437">
    <property type="entry name" value="feoB"/>
    <property type="match status" value="1"/>
</dbReference>
<evidence type="ECO:0000256" key="15">
    <source>
        <dbReference type="PIRSR" id="PIRSR603373-2"/>
    </source>
</evidence>
<gene>
    <name evidence="18" type="primary">feoB</name>
    <name evidence="18" type="ORF">F2Q65_04495</name>
</gene>
<evidence type="ECO:0000313" key="19">
    <source>
        <dbReference type="Proteomes" id="UP000322981"/>
    </source>
</evidence>
<dbReference type="Gene3D" id="1.10.287.1770">
    <property type="match status" value="1"/>
</dbReference>
<feature type="binding site" evidence="15">
    <location>
        <position position="29"/>
    </location>
    <ligand>
        <name>Mg(2+)</name>
        <dbReference type="ChEBI" id="CHEBI:18420"/>
        <label>2</label>
    </ligand>
</feature>
<evidence type="ECO:0000256" key="10">
    <source>
        <dbReference type="ARBA" id="ARBA00023065"/>
    </source>
</evidence>
<keyword evidence="15" id="KW-0460">Magnesium</keyword>
<evidence type="ECO:0000256" key="5">
    <source>
        <dbReference type="ARBA" id="ARBA00022519"/>
    </source>
</evidence>
<evidence type="ECO:0000256" key="13">
    <source>
        <dbReference type="NCBIfam" id="TIGR00437"/>
    </source>
</evidence>
<reference evidence="18 19" key="1">
    <citation type="submission" date="2019-09" db="EMBL/GenBank/DDBJ databases">
        <title>Whole-genome sequence of the purple sulfur bacterium Thiohalocapsa marina DSM 19078.</title>
        <authorList>
            <person name="Kyndt J.A."/>
            <person name="Meyer T.E."/>
        </authorList>
    </citation>
    <scope>NUCLEOTIDE SEQUENCE [LARGE SCALE GENOMIC DNA]</scope>
    <source>
        <strain evidence="18 19">DSM 19078</strain>
    </source>
</reference>
<dbReference type="PANTHER" id="PTHR43185:SF1">
    <property type="entry name" value="FE(2+) TRANSPORTER FEOB"/>
    <property type="match status" value="1"/>
</dbReference>
<keyword evidence="6 16" id="KW-0812">Transmembrane</keyword>
<dbReference type="InterPro" id="IPR030389">
    <property type="entry name" value="G_FEOB_dom"/>
</dbReference>
<feature type="transmembrane region" description="Helical" evidence="16">
    <location>
        <begin position="350"/>
        <end position="376"/>
    </location>
</feature>
<dbReference type="InterPro" id="IPR041069">
    <property type="entry name" value="FeoB_Cyto"/>
</dbReference>
<evidence type="ECO:0000256" key="12">
    <source>
        <dbReference type="ARBA" id="ARBA00023136"/>
    </source>
</evidence>
<feature type="binding site" evidence="14">
    <location>
        <begin position="43"/>
        <end position="47"/>
    </location>
    <ligand>
        <name>GTP</name>
        <dbReference type="ChEBI" id="CHEBI:37565"/>
        <label>1</label>
    </ligand>
</feature>
<feature type="transmembrane region" description="Helical" evidence="16">
    <location>
        <begin position="527"/>
        <end position="545"/>
    </location>
</feature>
<dbReference type="GO" id="GO:0015093">
    <property type="term" value="F:ferrous iron transmembrane transporter activity"/>
    <property type="evidence" value="ECO:0007669"/>
    <property type="project" value="UniProtKB-UniRule"/>
</dbReference>
<keyword evidence="11 14" id="KW-0342">GTP-binding</keyword>